<reference evidence="8 9" key="1">
    <citation type="journal article" date="2018" name="Mol. Biol. Evol.">
        <title>Broad Genomic Sampling Reveals a Smut Pathogenic Ancestry of the Fungal Clade Ustilaginomycotina.</title>
        <authorList>
            <person name="Kijpornyongpan T."/>
            <person name="Mondo S.J."/>
            <person name="Barry K."/>
            <person name="Sandor L."/>
            <person name="Lee J."/>
            <person name="Lipzen A."/>
            <person name="Pangilinan J."/>
            <person name="LaButti K."/>
            <person name="Hainaut M."/>
            <person name="Henrissat B."/>
            <person name="Grigoriev I.V."/>
            <person name="Spatafora J.W."/>
            <person name="Aime M.C."/>
        </authorList>
    </citation>
    <scope>NUCLEOTIDE SEQUENCE [LARGE SCALE GENOMIC DNA]</scope>
    <source>
        <strain evidence="8 9">MCA 4718</strain>
    </source>
</reference>
<dbReference type="InterPro" id="IPR011701">
    <property type="entry name" value="MFS"/>
</dbReference>
<comment type="subcellular location">
    <subcellularLocation>
        <location evidence="1">Membrane</location>
        <topology evidence="1">Multi-pass membrane protein</topology>
    </subcellularLocation>
</comment>
<gene>
    <name evidence="8" type="ORF">BCV69DRAFT_270059</name>
</gene>
<proteinExistence type="predicted"/>
<feature type="transmembrane region" description="Helical" evidence="6">
    <location>
        <begin position="97"/>
        <end position="119"/>
    </location>
</feature>
<dbReference type="CDD" id="cd17316">
    <property type="entry name" value="MFS_SV2_like"/>
    <property type="match status" value="1"/>
</dbReference>
<dbReference type="EMBL" id="KZ819327">
    <property type="protein sequence ID" value="PWN20530.1"/>
    <property type="molecule type" value="Genomic_DNA"/>
</dbReference>
<feature type="transmembrane region" description="Helical" evidence="6">
    <location>
        <begin position="215"/>
        <end position="232"/>
    </location>
</feature>
<dbReference type="Pfam" id="PF07690">
    <property type="entry name" value="MFS_1"/>
    <property type="match status" value="1"/>
</dbReference>
<evidence type="ECO:0000256" key="5">
    <source>
        <dbReference type="SAM" id="MobiDB-lite"/>
    </source>
</evidence>
<dbReference type="SUPFAM" id="SSF103473">
    <property type="entry name" value="MFS general substrate transporter"/>
    <property type="match status" value="1"/>
</dbReference>
<feature type="transmembrane region" description="Helical" evidence="6">
    <location>
        <begin position="192"/>
        <end position="209"/>
    </location>
</feature>
<name>A0A316U5Q7_9BASI</name>
<dbReference type="PANTHER" id="PTHR23508">
    <property type="entry name" value="CARBOXYLIC ACID TRANSPORTER PROTEIN HOMOLOG"/>
    <property type="match status" value="1"/>
</dbReference>
<dbReference type="AlphaFoldDB" id="A0A316U5Q7"/>
<feature type="transmembrane region" description="Helical" evidence="6">
    <location>
        <begin position="265"/>
        <end position="283"/>
    </location>
</feature>
<dbReference type="STRING" id="1684307.A0A316U5Q7"/>
<dbReference type="Gene3D" id="1.20.1250.20">
    <property type="entry name" value="MFS general substrate transporter like domains"/>
    <property type="match status" value="2"/>
</dbReference>
<evidence type="ECO:0000313" key="8">
    <source>
        <dbReference type="EMBL" id="PWN20530.1"/>
    </source>
</evidence>
<dbReference type="GO" id="GO:0046943">
    <property type="term" value="F:carboxylic acid transmembrane transporter activity"/>
    <property type="evidence" value="ECO:0007669"/>
    <property type="project" value="TreeGrafter"/>
</dbReference>
<feature type="transmembrane region" description="Helical" evidence="6">
    <location>
        <begin position="51"/>
        <end position="68"/>
    </location>
</feature>
<keyword evidence="2 6" id="KW-0812">Transmembrane</keyword>
<dbReference type="GeneID" id="37012646"/>
<dbReference type="InterPro" id="IPR036259">
    <property type="entry name" value="MFS_trans_sf"/>
</dbReference>
<organism evidence="8 9">
    <name type="scientific">Pseudomicrostroma glucosiphilum</name>
    <dbReference type="NCBI Taxonomy" id="1684307"/>
    <lineage>
        <taxon>Eukaryota</taxon>
        <taxon>Fungi</taxon>
        <taxon>Dikarya</taxon>
        <taxon>Basidiomycota</taxon>
        <taxon>Ustilaginomycotina</taxon>
        <taxon>Exobasidiomycetes</taxon>
        <taxon>Microstromatales</taxon>
        <taxon>Microstromatales incertae sedis</taxon>
        <taxon>Pseudomicrostroma</taxon>
    </lineage>
</organism>
<feature type="transmembrane region" description="Helical" evidence="6">
    <location>
        <begin position="126"/>
        <end position="143"/>
    </location>
</feature>
<dbReference type="PROSITE" id="PS50850">
    <property type="entry name" value="MFS"/>
    <property type="match status" value="1"/>
</dbReference>
<evidence type="ECO:0000256" key="4">
    <source>
        <dbReference type="ARBA" id="ARBA00023136"/>
    </source>
</evidence>
<feature type="region of interest" description="Disordered" evidence="5">
    <location>
        <begin position="470"/>
        <end position="497"/>
    </location>
</feature>
<sequence length="514" mass="56133">MSTTVQNVKESVVALFHWRTRGYYLDAEGVQRETCETPKLPPNPLKLIRKITLRIWITYTIGFLAWFADAYDFHSLSIQSVKLAKHFNTTKSQVSEAITLTLLLRSVGAAIFGIFADYFGRKYPMVINMWLLGALQIGTIYSQTFQQFLAVRALFGLAMGGVYGAAASMALESVPSDARGLMSGIFQQGYSLGYVIAACINLAVGGDVASWQTMFWVGAALSFFVGTLRLICPESKEFTESRKLNKGQGTADFRKNFLLMLKTEWGICVYAVVLMTWLCWISHTSQDSYTTFMIVGKSLSNSAASRTSILMKSGACIGGAITGYLSQWCGRRRAMVITALLTICLIPAWILPNSEAGLSVGSFLLQMNVQGAWGVVPIYLAEISPPAFRALFIGVTYQLGNAISSPSTQIVNELAERHHIKDHLGRQVEAYGPVMAIMTAIFAGLLVVTAAVGPEKKGISLQRGLAEDTGQAVRDTSVKGGGLPFPRTETANDSKSFELRRDVTGRTELPSKVV</sequence>
<feature type="transmembrane region" description="Helical" evidence="6">
    <location>
        <begin position="303"/>
        <end position="325"/>
    </location>
</feature>
<evidence type="ECO:0000256" key="1">
    <source>
        <dbReference type="ARBA" id="ARBA00004141"/>
    </source>
</evidence>
<evidence type="ECO:0000313" key="9">
    <source>
        <dbReference type="Proteomes" id="UP000245942"/>
    </source>
</evidence>
<protein>
    <submittedName>
        <fullName evidence="8">Putative carboxylic acid transport protein JEN1</fullName>
    </submittedName>
</protein>
<keyword evidence="4 6" id="KW-0472">Membrane</keyword>
<accession>A0A316U5Q7</accession>
<feature type="transmembrane region" description="Helical" evidence="6">
    <location>
        <begin position="149"/>
        <end position="171"/>
    </location>
</feature>
<evidence type="ECO:0000256" key="6">
    <source>
        <dbReference type="SAM" id="Phobius"/>
    </source>
</evidence>
<dbReference type="InterPro" id="IPR020846">
    <property type="entry name" value="MFS_dom"/>
</dbReference>
<feature type="transmembrane region" description="Helical" evidence="6">
    <location>
        <begin position="334"/>
        <end position="351"/>
    </location>
</feature>
<evidence type="ECO:0000259" key="7">
    <source>
        <dbReference type="PROSITE" id="PS50850"/>
    </source>
</evidence>
<feature type="domain" description="Major facilitator superfamily (MFS) profile" evidence="7">
    <location>
        <begin position="58"/>
        <end position="457"/>
    </location>
</feature>
<feature type="transmembrane region" description="Helical" evidence="6">
    <location>
        <begin position="430"/>
        <end position="453"/>
    </location>
</feature>
<keyword evidence="3 6" id="KW-1133">Transmembrane helix</keyword>
<dbReference type="PANTHER" id="PTHR23508:SF9">
    <property type="entry name" value="CARBOXYLIC ACID TRANSPORT PROTEIN (AFU_ORTHOLOGUE AFUA_2G09450)"/>
    <property type="match status" value="1"/>
</dbReference>
<dbReference type="GO" id="GO:0005886">
    <property type="term" value="C:plasma membrane"/>
    <property type="evidence" value="ECO:0007669"/>
    <property type="project" value="TreeGrafter"/>
</dbReference>
<dbReference type="OrthoDB" id="5296287at2759"/>
<evidence type="ECO:0000256" key="2">
    <source>
        <dbReference type="ARBA" id="ARBA00022692"/>
    </source>
</evidence>
<dbReference type="Proteomes" id="UP000245942">
    <property type="component" value="Unassembled WGS sequence"/>
</dbReference>
<keyword evidence="9" id="KW-1185">Reference proteome</keyword>
<dbReference type="RefSeq" id="XP_025347690.1">
    <property type="nucleotide sequence ID" value="XM_025490912.1"/>
</dbReference>
<evidence type="ECO:0000256" key="3">
    <source>
        <dbReference type="ARBA" id="ARBA00022989"/>
    </source>
</evidence>